<dbReference type="PANTHER" id="PTHR19328">
    <property type="entry name" value="HEDGEHOG-INTERACTING PROTEIN"/>
    <property type="match status" value="1"/>
</dbReference>
<dbReference type="InterPro" id="IPR012938">
    <property type="entry name" value="Glc/Sorbosone_DH"/>
</dbReference>
<sequence>MHIRIALSILLLTGIHLISCAQRGNESVGLVTPSRDYTIQTVVPDLDNPWGMDWLPDGSMLITEKSGDLIHWVDGQKRMIAGVPDVYVRGQGGFMDVAVHPDYADNGFIFFTMASSEGPGDGGNTQLVRAKLSGNSLTEVTVLYKGTPNSRISRHWGSRIDFDDEGHVYFSIGDRADRDTNPQDITRDGGKIYRLNLDGSIPSDNPFVGEAGVKEAIYSYGHRNPQGMARHPETGQIWTHEHGPKGGDEVNVIQAGKNYGWPVISYGVNYSGSRFTDITKKEGMEQPIYYWVPSIAPCGMDFVTGDRYPDWKGDLLVGSLKFNYVELLRLDGDRVIGREKIAEDIGRVRNVRMGPDGYIYIGVEGQAILRIEPKS</sequence>
<comment type="caution">
    <text evidence="2">The sequence shown here is derived from an EMBL/GenBank/DDBJ whole genome shotgun (WGS) entry which is preliminary data.</text>
</comment>
<accession>A0A2S7KPX4</accession>
<evidence type="ECO:0000259" key="1">
    <source>
        <dbReference type="Pfam" id="PF07995"/>
    </source>
</evidence>
<dbReference type="Pfam" id="PF07995">
    <property type="entry name" value="GSDH"/>
    <property type="match status" value="1"/>
</dbReference>
<dbReference type="PANTHER" id="PTHR19328:SF75">
    <property type="entry name" value="ALDOSE SUGAR DEHYDROGENASE YLII"/>
    <property type="match status" value="1"/>
</dbReference>
<dbReference type="InterPro" id="IPR011041">
    <property type="entry name" value="Quinoprot_gluc/sorb_DH_b-prop"/>
</dbReference>
<name>A0A2S7KPX4_9FLAO</name>
<keyword evidence="3" id="KW-1185">Reference proteome</keyword>
<dbReference type="InterPro" id="IPR011042">
    <property type="entry name" value="6-blade_b-propeller_TolB-like"/>
</dbReference>
<dbReference type="RefSeq" id="WP_104812607.1">
    <property type="nucleotide sequence ID" value="NZ_MQUB01000001.1"/>
</dbReference>
<organism evidence="2 3">
    <name type="scientific">Aureitalea marina</name>
    <dbReference type="NCBI Taxonomy" id="930804"/>
    <lineage>
        <taxon>Bacteria</taxon>
        <taxon>Pseudomonadati</taxon>
        <taxon>Bacteroidota</taxon>
        <taxon>Flavobacteriia</taxon>
        <taxon>Flavobacteriales</taxon>
        <taxon>Flavobacteriaceae</taxon>
        <taxon>Aureitalea</taxon>
    </lineage>
</organism>
<dbReference type="SUPFAM" id="SSF50952">
    <property type="entry name" value="Soluble quinoprotein glucose dehydrogenase"/>
    <property type="match status" value="1"/>
</dbReference>
<proteinExistence type="predicted"/>
<dbReference type="Gene3D" id="2.120.10.30">
    <property type="entry name" value="TolB, C-terminal domain"/>
    <property type="match status" value="1"/>
</dbReference>
<dbReference type="EMBL" id="MQUB01000001">
    <property type="protein sequence ID" value="PQB04679.1"/>
    <property type="molecule type" value="Genomic_DNA"/>
</dbReference>
<protein>
    <recommendedName>
        <fullName evidence="1">Glucose/Sorbosone dehydrogenase domain-containing protein</fullName>
    </recommendedName>
</protein>
<feature type="domain" description="Glucose/Sorbosone dehydrogenase" evidence="1">
    <location>
        <begin position="46"/>
        <end position="365"/>
    </location>
</feature>
<gene>
    <name evidence="2" type="ORF">BST85_07060</name>
</gene>
<evidence type="ECO:0000313" key="3">
    <source>
        <dbReference type="Proteomes" id="UP000239800"/>
    </source>
</evidence>
<reference evidence="2 3" key="1">
    <citation type="submission" date="2016-11" db="EMBL/GenBank/DDBJ databases">
        <title>Trade-off between light-utilization and light-protection in marine flavobacteria.</title>
        <authorList>
            <person name="Kumagai Y."/>
        </authorList>
    </citation>
    <scope>NUCLEOTIDE SEQUENCE [LARGE SCALE GENOMIC DNA]</scope>
    <source>
        <strain evidence="2 3">NBRC 107741</strain>
    </source>
</reference>
<dbReference type="AlphaFoldDB" id="A0A2S7KPX4"/>
<dbReference type="Proteomes" id="UP000239800">
    <property type="component" value="Unassembled WGS sequence"/>
</dbReference>
<dbReference type="OrthoDB" id="9770043at2"/>
<evidence type="ECO:0000313" key="2">
    <source>
        <dbReference type="EMBL" id="PQB04679.1"/>
    </source>
</evidence>